<feature type="domain" description="DUF7580" evidence="1">
    <location>
        <begin position="334"/>
        <end position="569"/>
    </location>
</feature>
<evidence type="ECO:0000313" key="2">
    <source>
        <dbReference type="EMBL" id="KAF2220081.1"/>
    </source>
</evidence>
<dbReference type="EMBL" id="ML992513">
    <property type="protein sequence ID" value="KAF2220081.1"/>
    <property type="molecule type" value="Genomic_DNA"/>
</dbReference>
<reference evidence="3" key="1">
    <citation type="journal article" date="2020" name="Stud. Mycol.">
        <title>101 Dothideomycetes genomes: A test case for predicting lifestyles and emergence of pathogens.</title>
        <authorList>
            <person name="Haridas S."/>
            <person name="Albert R."/>
            <person name="Binder M."/>
            <person name="Bloem J."/>
            <person name="LaButti K."/>
            <person name="Salamov A."/>
            <person name="Andreopoulos B."/>
            <person name="Baker S."/>
            <person name="Barry K."/>
            <person name="Bills G."/>
            <person name="Bluhm B."/>
            <person name="Cannon C."/>
            <person name="Castanera R."/>
            <person name="Culley D."/>
            <person name="Daum C."/>
            <person name="Ezra D."/>
            <person name="Gonzalez J."/>
            <person name="Henrissat B."/>
            <person name="Kuo A."/>
            <person name="Liang C."/>
            <person name="Lipzen A."/>
            <person name="Lutzoni F."/>
            <person name="Magnuson J."/>
            <person name="Mondo S."/>
            <person name="Nolan M."/>
            <person name="Ohm R."/>
            <person name="Pangilinan J."/>
            <person name="Park H.-J."/>
            <person name="Ramirez L."/>
            <person name="Alfaro M."/>
            <person name="Sun H."/>
            <person name="Tritt A."/>
            <person name="Yoshinaga Y."/>
            <person name="Zwiers L.-H."/>
            <person name="Turgeon B."/>
            <person name="Goodwin S."/>
            <person name="Spatafora J."/>
            <person name="Crous P."/>
            <person name="Grigoriev I."/>
        </authorList>
    </citation>
    <scope>NUCLEOTIDE SEQUENCE [LARGE SCALE GENOMIC DNA]</scope>
    <source>
        <strain evidence="3">CECT 20119</strain>
    </source>
</reference>
<dbReference type="PANTHER" id="PTHR35186:SF4">
    <property type="entry name" value="PRION-INHIBITION AND PROPAGATION HELO DOMAIN-CONTAINING PROTEIN"/>
    <property type="match status" value="1"/>
</dbReference>
<dbReference type="Proteomes" id="UP000799538">
    <property type="component" value="Unassembled WGS sequence"/>
</dbReference>
<name>A0A6A6G2X7_9PEZI</name>
<dbReference type="InterPro" id="IPR056002">
    <property type="entry name" value="DUF7580"/>
</dbReference>
<accession>A0A6A6G2X7</accession>
<sequence length="575" mass="64637">MSGLEVVGVVFGAIPLIISALEHYEAINDKRRTFRHFGQHLANAIVSLHAQYASFEYTIRLLLLPVTSNGQLDEMLHDASCRHWSDQGIEDGLRERLGNAYPQYRSTMVNIQQQMIEIAAKLDGLSGADDLTKVGLKAIIERQTTKRANNAQVDFVFSNRLKFTMSKDRIQQATQRLERDIDMLDKIQSKADKLVEATTEYRTPSKSRLMMGADIIRANAEKLYSVLSDNYCTLHNSHATGLLLEQRLATKGPRKQPRGRGATFQSTNCDPCCFGMSIRHAANLSADKWLDVEVRLPPELDQLPAQNSKVKVKITAVPSMSPLSNTLPYHNVAQLQIVDDICSQLQSACHPCVGFCVDDQGRLRGAYNAQRAIQYTKQNVSLEDILQSRPNELGFQDRYHLAITLTATLLQLSHTSWLSETLSKADLLFLRAKQGSALNTEQVDIKHPYLSHEHSSTQVGLRPASNLNDNFRIAILGVILLEIYERRSLDDPNTTTSASGPQDQLSIMTRCLNAQKYWQEHHDQVSKGFSHAIKFCLKCLMEPGADLKDQDFARTVEQEVLIPLEDEMATYFNIP</sequence>
<evidence type="ECO:0000313" key="3">
    <source>
        <dbReference type="Proteomes" id="UP000799538"/>
    </source>
</evidence>
<proteinExistence type="predicted"/>
<protein>
    <recommendedName>
        <fullName evidence="1">DUF7580 domain-containing protein</fullName>
    </recommendedName>
</protein>
<organism evidence="2 3">
    <name type="scientific">Elsinoe ampelina</name>
    <dbReference type="NCBI Taxonomy" id="302913"/>
    <lineage>
        <taxon>Eukaryota</taxon>
        <taxon>Fungi</taxon>
        <taxon>Dikarya</taxon>
        <taxon>Ascomycota</taxon>
        <taxon>Pezizomycotina</taxon>
        <taxon>Dothideomycetes</taxon>
        <taxon>Dothideomycetidae</taxon>
        <taxon>Myriangiales</taxon>
        <taxon>Elsinoaceae</taxon>
        <taxon>Elsinoe</taxon>
    </lineage>
</organism>
<dbReference type="Pfam" id="PF24476">
    <property type="entry name" value="DUF7580"/>
    <property type="match status" value="1"/>
</dbReference>
<dbReference type="PANTHER" id="PTHR35186">
    <property type="entry name" value="ANK_REP_REGION DOMAIN-CONTAINING PROTEIN"/>
    <property type="match status" value="1"/>
</dbReference>
<dbReference type="OrthoDB" id="3565018at2759"/>
<keyword evidence="3" id="KW-1185">Reference proteome</keyword>
<evidence type="ECO:0000259" key="1">
    <source>
        <dbReference type="Pfam" id="PF24476"/>
    </source>
</evidence>
<dbReference type="AlphaFoldDB" id="A0A6A6G2X7"/>
<gene>
    <name evidence="2" type="ORF">BDZ85DRAFT_303225</name>
</gene>